<dbReference type="CDD" id="cd00882">
    <property type="entry name" value="Ras_like_GTPase"/>
    <property type="match status" value="1"/>
</dbReference>
<evidence type="ECO:0000256" key="4">
    <source>
        <dbReference type="ARBA" id="ARBA00023134"/>
    </source>
</evidence>
<dbReference type="InterPro" id="IPR027417">
    <property type="entry name" value="P-loop_NTPase"/>
</dbReference>
<dbReference type="SUPFAM" id="SSF52540">
    <property type="entry name" value="P-loop containing nucleoside triphosphate hydrolases"/>
    <property type="match status" value="1"/>
</dbReference>
<dbReference type="PANTHER" id="PTHR42708:SF1">
    <property type="entry name" value="GLIDING MOTILITY PROTEIN MGLA"/>
    <property type="match status" value="1"/>
</dbReference>
<dbReference type="Pfam" id="PF05331">
    <property type="entry name" value="DUF742"/>
    <property type="match status" value="1"/>
</dbReference>
<accession>A0A6V8KE90</accession>
<reference evidence="5 6" key="2">
    <citation type="submission" date="2020-03" db="EMBL/GenBank/DDBJ databases">
        <authorList>
            <person name="Ichikawa N."/>
            <person name="Kimura A."/>
            <person name="Kitahashi Y."/>
            <person name="Uohara A."/>
        </authorList>
    </citation>
    <scope>NUCLEOTIDE SEQUENCE [LARGE SCALE GENOMIC DNA]</scope>
    <source>
        <strain evidence="5 6">NBRC 108639</strain>
    </source>
</reference>
<evidence type="ECO:0000256" key="3">
    <source>
        <dbReference type="ARBA" id="ARBA00022801"/>
    </source>
</evidence>
<proteinExistence type="inferred from homology"/>
<dbReference type="InterPro" id="IPR052705">
    <property type="entry name" value="Gliding_Motility_GTPase"/>
</dbReference>
<dbReference type="AlphaFoldDB" id="A0A6V8KE90"/>
<dbReference type="Pfam" id="PF03029">
    <property type="entry name" value="ATP_bind_1"/>
    <property type="match status" value="1"/>
</dbReference>
<keyword evidence="3" id="KW-0378">Hydrolase</keyword>
<dbReference type="Proteomes" id="UP000482800">
    <property type="component" value="Unassembled WGS sequence"/>
</dbReference>
<sequence>MLVATPAAVQKSRLAGHDKHRIATVCENRPQALAEIAAITRLPLGVARVLVSDMAAEGLLTRRNDPEGVSREAHKAMAERVLTGLRQGSEPGASPNPQIRAAKIVIAGGNGVGKTSLIAAVSQHTPLTAEAVIAPAGIGDDAAAAAGKDTTTVALDLGRITVADDLMLYLFGTPEQAGLWVVWDDLIRGAVGAVVLVDLRRIADAFAALDYFEIRQLPFLVALNEFEGAPRYELKDVREALAIDANVPLVTCDARDRSSAVRTLASVVDHALSARGAQNPTAAKQA</sequence>
<comment type="caution">
    <text evidence="5">The sequence shown here is derived from an EMBL/GenBank/DDBJ whole genome shotgun (WGS) entry which is preliminary data.</text>
</comment>
<dbReference type="InterPro" id="IPR004130">
    <property type="entry name" value="Gpn"/>
</dbReference>
<protein>
    <recommendedName>
        <fullName evidence="7">ATP-binding protein</fullName>
    </recommendedName>
</protein>
<dbReference type="GO" id="GO:0016787">
    <property type="term" value="F:hydrolase activity"/>
    <property type="evidence" value="ECO:0007669"/>
    <property type="project" value="UniProtKB-KW"/>
</dbReference>
<reference evidence="5 6" key="1">
    <citation type="submission" date="2020-03" db="EMBL/GenBank/DDBJ databases">
        <title>Whole genome shotgun sequence of Phytohabitans houttuyneae NBRC 108639.</title>
        <authorList>
            <person name="Komaki H."/>
            <person name="Tamura T."/>
        </authorList>
    </citation>
    <scope>NUCLEOTIDE SEQUENCE [LARGE SCALE GENOMIC DNA]</scope>
    <source>
        <strain evidence="5 6">NBRC 108639</strain>
    </source>
</reference>
<name>A0A6V8KE90_9ACTN</name>
<gene>
    <name evidence="5" type="ORF">Phou_063040</name>
</gene>
<dbReference type="GO" id="GO:0005525">
    <property type="term" value="F:GTP binding"/>
    <property type="evidence" value="ECO:0007669"/>
    <property type="project" value="UniProtKB-KW"/>
</dbReference>
<dbReference type="PANTHER" id="PTHR42708">
    <property type="entry name" value="ATP/GTP-BINDING PROTEIN-RELATED"/>
    <property type="match status" value="1"/>
</dbReference>
<organism evidence="5 6">
    <name type="scientific">Phytohabitans houttuyneae</name>
    <dbReference type="NCBI Taxonomy" id="1076126"/>
    <lineage>
        <taxon>Bacteria</taxon>
        <taxon>Bacillati</taxon>
        <taxon>Actinomycetota</taxon>
        <taxon>Actinomycetes</taxon>
        <taxon>Micromonosporales</taxon>
        <taxon>Micromonosporaceae</taxon>
    </lineage>
</organism>
<evidence type="ECO:0000256" key="2">
    <source>
        <dbReference type="ARBA" id="ARBA00022741"/>
    </source>
</evidence>
<dbReference type="InterPro" id="IPR007995">
    <property type="entry name" value="DUF742"/>
</dbReference>
<evidence type="ECO:0000313" key="5">
    <source>
        <dbReference type="EMBL" id="GFJ82124.1"/>
    </source>
</evidence>
<evidence type="ECO:0000256" key="1">
    <source>
        <dbReference type="ARBA" id="ARBA00005290"/>
    </source>
</evidence>
<keyword evidence="4" id="KW-0342">GTP-binding</keyword>
<evidence type="ECO:0000313" key="6">
    <source>
        <dbReference type="Proteomes" id="UP000482800"/>
    </source>
</evidence>
<evidence type="ECO:0008006" key="7">
    <source>
        <dbReference type="Google" id="ProtNLM"/>
    </source>
</evidence>
<dbReference type="Gene3D" id="3.40.50.300">
    <property type="entry name" value="P-loop containing nucleotide triphosphate hydrolases"/>
    <property type="match status" value="1"/>
</dbReference>
<keyword evidence="2" id="KW-0547">Nucleotide-binding</keyword>
<dbReference type="EMBL" id="BLPF01000002">
    <property type="protein sequence ID" value="GFJ82124.1"/>
    <property type="molecule type" value="Genomic_DNA"/>
</dbReference>
<keyword evidence="6" id="KW-1185">Reference proteome</keyword>
<comment type="similarity">
    <text evidence="1">Belongs to the GPN-loop GTPase family.</text>
</comment>